<evidence type="ECO:0000256" key="6">
    <source>
        <dbReference type="ARBA" id="ARBA00023277"/>
    </source>
</evidence>
<evidence type="ECO:0000256" key="1">
    <source>
        <dbReference type="ARBA" id="ARBA00000681"/>
    </source>
</evidence>
<dbReference type="PANTHER" id="PTHR31490:SF88">
    <property type="entry name" value="BETA-XYLANASE"/>
    <property type="match status" value="1"/>
</dbReference>
<keyword evidence="4" id="KW-0732">Signal</keyword>
<dbReference type="EC" id="3.2.1.8" evidence="9"/>
<dbReference type="EMBL" id="JARXHW010000066">
    <property type="protein sequence ID" value="MDQ8209390.1"/>
    <property type="molecule type" value="Genomic_DNA"/>
</dbReference>
<dbReference type="RefSeq" id="WP_308952308.1">
    <property type="nucleotide sequence ID" value="NZ_JARXHW010000066.1"/>
</dbReference>
<evidence type="ECO:0000313" key="11">
    <source>
        <dbReference type="EMBL" id="MDQ8209390.1"/>
    </source>
</evidence>
<evidence type="ECO:0000256" key="2">
    <source>
        <dbReference type="ARBA" id="ARBA00007495"/>
    </source>
</evidence>
<keyword evidence="3" id="KW-0858">Xylan degradation</keyword>
<name>A0ABU1B1A8_9BACT</name>
<dbReference type="Pfam" id="PF00331">
    <property type="entry name" value="Glyco_hydro_10"/>
    <property type="match status" value="1"/>
</dbReference>
<dbReference type="PANTHER" id="PTHR31490">
    <property type="entry name" value="GLYCOSYL HYDROLASE"/>
    <property type="match status" value="1"/>
</dbReference>
<comment type="catalytic activity">
    <reaction evidence="1 9">
        <text>Endohydrolysis of (1-&gt;4)-beta-D-xylosidic linkages in xylans.</text>
        <dbReference type="EC" id="3.2.1.8"/>
    </reaction>
</comment>
<gene>
    <name evidence="11" type="ORF">QEH52_17815</name>
</gene>
<keyword evidence="5 9" id="KW-0378">Hydrolase</keyword>
<dbReference type="PROSITE" id="PS51760">
    <property type="entry name" value="GH10_2"/>
    <property type="match status" value="1"/>
</dbReference>
<dbReference type="SMART" id="SM00633">
    <property type="entry name" value="Glyco_10"/>
    <property type="match status" value="1"/>
</dbReference>
<reference evidence="11 12" key="1">
    <citation type="submission" date="2023-04" db="EMBL/GenBank/DDBJ databases">
        <title>A novel bacteria isolated from coastal sediment.</title>
        <authorList>
            <person name="Liu X.-J."/>
            <person name="Du Z.-J."/>
        </authorList>
    </citation>
    <scope>NUCLEOTIDE SEQUENCE [LARGE SCALE GENOMIC DNA]</scope>
    <source>
        <strain evidence="11 12">SDUM461003</strain>
    </source>
</reference>
<protein>
    <recommendedName>
        <fullName evidence="9">Beta-xylanase</fullName>
        <ecNumber evidence="9">3.2.1.8</ecNumber>
    </recommendedName>
</protein>
<evidence type="ECO:0000256" key="8">
    <source>
        <dbReference type="ARBA" id="ARBA00023326"/>
    </source>
</evidence>
<evidence type="ECO:0000256" key="9">
    <source>
        <dbReference type="RuleBase" id="RU361174"/>
    </source>
</evidence>
<comment type="similarity">
    <text evidence="2 9">Belongs to the glycosyl hydrolase 10 (cellulase F) family.</text>
</comment>
<dbReference type="PRINTS" id="PR00134">
    <property type="entry name" value="GLHYDRLASE10"/>
</dbReference>
<keyword evidence="12" id="KW-1185">Reference proteome</keyword>
<evidence type="ECO:0000256" key="5">
    <source>
        <dbReference type="ARBA" id="ARBA00022801"/>
    </source>
</evidence>
<evidence type="ECO:0000259" key="10">
    <source>
        <dbReference type="PROSITE" id="PS51760"/>
    </source>
</evidence>
<sequence>MHLLHPFSSLLRLASAFKFHTSLFKFLLPLLCSLQFAAAATLPTAGESLLSEDALSRPWAFYPGKNQGQPVAQAKLVSAQHPAFRQAMRVQVLRPDGKFYNGAIQLPSKQAVHAGDTVLTRLHFRSVHNTEETGNGFATVFLQGPPPGYKKYLIREVSAGHDWQTYSLPVKLTDDLAPEQLSLFIGAGGGSKPQTWEVGGIELINYGSSVELSDLPQSQATYIGRAPDAPWRTAANERIERYRKGDICIQVFDTDGNPIHGAAIELRQQRHAYHFGSVITAALITGESQDAEIYRQKVLELFNQSGTENDLKWGPWQNEWGQRYNRAQTLEALQWLRDHHFYTRGHVLVWPGKKHLPRNIQAYLQQDQLQRTDPIVKEITLAHIEDITSATAHLLDEWDVVNEPYSNHDLMDAFGDTLLVDWFKAARQHLPTQQLYLNDYGILSGNGRDLAHHQHYEQTLRTLIDAGAPITGMGMQGHFGATPTAINKVYQIIDQFHKRFPQLNIRITEFDIQSDDPQLQADYTRDLLTIAFSHPATVGLQCWGFWAGAHWRPESAMYTKDWQEKPNAREWKRLTRELWWTKLDGQSNRDGVFAARGFYGDYTVKVSHQGRSQTVHFSLSQDSKNELVIQF</sequence>
<keyword evidence="6 9" id="KW-0119">Carbohydrate metabolism</keyword>
<dbReference type="InterPro" id="IPR017853">
    <property type="entry name" value="GH"/>
</dbReference>
<dbReference type="InterPro" id="IPR001000">
    <property type="entry name" value="GH10_dom"/>
</dbReference>
<evidence type="ECO:0000256" key="4">
    <source>
        <dbReference type="ARBA" id="ARBA00022729"/>
    </source>
</evidence>
<accession>A0ABU1B1A8</accession>
<dbReference type="Gene3D" id="3.20.20.80">
    <property type="entry name" value="Glycosidases"/>
    <property type="match status" value="1"/>
</dbReference>
<evidence type="ECO:0000313" key="12">
    <source>
        <dbReference type="Proteomes" id="UP001225316"/>
    </source>
</evidence>
<dbReference type="SUPFAM" id="SSF51445">
    <property type="entry name" value="(Trans)glycosidases"/>
    <property type="match status" value="1"/>
</dbReference>
<comment type="caution">
    <text evidence="11">The sequence shown here is derived from an EMBL/GenBank/DDBJ whole genome shotgun (WGS) entry which is preliminary data.</text>
</comment>
<organism evidence="11 12">
    <name type="scientific">Thalassobacterium maritimum</name>
    <dbReference type="NCBI Taxonomy" id="3041265"/>
    <lineage>
        <taxon>Bacteria</taxon>
        <taxon>Pseudomonadati</taxon>
        <taxon>Verrucomicrobiota</taxon>
        <taxon>Opitutia</taxon>
        <taxon>Puniceicoccales</taxon>
        <taxon>Coraliomargaritaceae</taxon>
        <taxon>Thalassobacterium</taxon>
    </lineage>
</organism>
<evidence type="ECO:0000256" key="3">
    <source>
        <dbReference type="ARBA" id="ARBA00022651"/>
    </source>
</evidence>
<evidence type="ECO:0000256" key="7">
    <source>
        <dbReference type="ARBA" id="ARBA00023295"/>
    </source>
</evidence>
<dbReference type="Proteomes" id="UP001225316">
    <property type="component" value="Unassembled WGS sequence"/>
</dbReference>
<dbReference type="InterPro" id="IPR044846">
    <property type="entry name" value="GH10"/>
</dbReference>
<keyword evidence="8 9" id="KW-0624">Polysaccharide degradation</keyword>
<proteinExistence type="inferred from homology"/>
<keyword evidence="7 9" id="KW-0326">Glycosidase</keyword>
<feature type="domain" description="GH10" evidence="10">
    <location>
        <begin position="287"/>
        <end position="574"/>
    </location>
</feature>